<evidence type="ECO:0000256" key="5">
    <source>
        <dbReference type="ARBA" id="ARBA00023242"/>
    </source>
</evidence>
<name>A0A835RR78_VANPL</name>
<evidence type="ECO:0000259" key="7">
    <source>
        <dbReference type="PROSITE" id="PS51005"/>
    </source>
</evidence>
<dbReference type="GO" id="GO:0003677">
    <property type="term" value="F:DNA binding"/>
    <property type="evidence" value="ECO:0007669"/>
    <property type="project" value="UniProtKB-KW"/>
</dbReference>
<dbReference type="InterPro" id="IPR036093">
    <property type="entry name" value="NAC_dom_sf"/>
</dbReference>
<comment type="subcellular location">
    <subcellularLocation>
        <location evidence="1">Nucleus</location>
    </subcellularLocation>
</comment>
<sequence length="303" mass="34403">MERSASQIDLPGFRFHPTEEELLDFYLRRAVTGKKLNLDIITTINLYLYDPWDLPAFSKIGEKEWYFFVPRDRRQGNGGRPNRTTERGFWKATGSDRPIRSAADPRRLIGLKKTLVYYLGRAPRGNKTEWVMNEYRLPELSSSAGAQPSPPKEDIVLCKVYKKATSQRELEQRAAMEEESRATTMSTSSGQEIVFQNLECNGIANEEVEMQRETSEVDSSSAFFAPVSLLEASAVKPLPPSPEPTPAPRPVPETTASRPPINLPAIQVPSHAGFEWMQDPFVNQLRSPWLEQWSPLYAQLLNF</sequence>
<keyword evidence="4" id="KW-0804">Transcription</keyword>
<evidence type="ECO:0000256" key="2">
    <source>
        <dbReference type="ARBA" id="ARBA00023015"/>
    </source>
</evidence>
<proteinExistence type="predicted"/>
<feature type="region of interest" description="Disordered" evidence="6">
    <location>
        <begin position="235"/>
        <end position="261"/>
    </location>
</feature>
<dbReference type="FunFam" id="2.170.150.80:FF:000010">
    <property type="entry name" value="NAC domain-containing protein 67-like"/>
    <property type="match status" value="1"/>
</dbReference>
<feature type="domain" description="NAC" evidence="7">
    <location>
        <begin position="9"/>
        <end position="163"/>
    </location>
</feature>
<dbReference type="PANTHER" id="PTHR31744:SF79">
    <property type="entry name" value="NAC DOMAIN-CONTAINING PROTEIN"/>
    <property type="match status" value="1"/>
</dbReference>
<dbReference type="PROSITE" id="PS51005">
    <property type="entry name" value="NAC"/>
    <property type="match status" value="1"/>
</dbReference>
<reference evidence="10 11" key="1">
    <citation type="journal article" date="2020" name="Nat. Food">
        <title>A phased Vanilla planifolia genome enables genetic improvement of flavour and production.</title>
        <authorList>
            <person name="Hasing T."/>
            <person name="Tang H."/>
            <person name="Brym M."/>
            <person name="Khazi F."/>
            <person name="Huang T."/>
            <person name="Chambers A.H."/>
        </authorList>
    </citation>
    <scope>NUCLEOTIDE SEQUENCE [LARGE SCALE GENOMIC DNA]</scope>
    <source>
        <tissue evidence="8">Leaf</tissue>
    </source>
</reference>
<dbReference type="Pfam" id="PF02365">
    <property type="entry name" value="NAM"/>
    <property type="match status" value="1"/>
</dbReference>
<dbReference type="AlphaFoldDB" id="A0A835RR78"/>
<evidence type="ECO:0000256" key="6">
    <source>
        <dbReference type="SAM" id="MobiDB-lite"/>
    </source>
</evidence>
<dbReference type="PANTHER" id="PTHR31744">
    <property type="entry name" value="PROTEIN CUP-SHAPED COTYLEDON 2-RELATED"/>
    <property type="match status" value="1"/>
</dbReference>
<organism evidence="8 10">
    <name type="scientific">Vanilla planifolia</name>
    <name type="common">Vanilla</name>
    <dbReference type="NCBI Taxonomy" id="51239"/>
    <lineage>
        <taxon>Eukaryota</taxon>
        <taxon>Viridiplantae</taxon>
        <taxon>Streptophyta</taxon>
        <taxon>Embryophyta</taxon>
        <taxon>Tracheophyta</taxon>
        <taxon>Spermatophyta</taxon>
        <taxon>Magnoliopsida</taxon>
        <taxon>Liliopsida</taxon>
        <taxon>Asparagales</taxon>
        <taxon>Orchidaceae</taxon>
        <taxon>Vanilloideae</taxon>
        <taxon>Vanilleae</taxon>
        <taxon>Vanilla</taxon>
    </lineage>
</organism>
<dbReference type="Proteomes" id="UP000639772">
    <property type="component" value="Chromosome 1"/>
</dbReference>
<dbReference type="EMBL" id="JADCNM010000001">
    <property type="protein sequence ID" value="KAG0501374.1"/>
    <property type="molecule type" value="Genomic_DNA"/>
</dbReference>
<dbReference type="EMBL" id="JADCNL010000001">
    <property type="protein sequence ID" value="KAG0497045.1"/>
    <property type="molecule type" value="Genomic_DNA"/>
</dbReference>
<evidence type="ECO:0000256" key="1">
    <source>
        <dbReference type="ARBA" id="ARBA00004123"/>
    </source>
</evidence>
<dbReference type="Proteomes" id="UP000636800">
    <property type="component" value="Chromosome 1"/>
</dbReference>
<keyword evidence="5" id="KW-0539">Nucleus</keyword>
<evidence type="ECO:0000313" key="8">
    <source>
        <dbReference type="EMBL" id="KAG0497045.1"/>
    </source>
</evidence>
<keyword evidence="10" id="KW-1185">Reference proteome</keyword>
<evidence type="ECO:0000256" key="3">
    <source>
        <dbReference type="ARBA" id="ARBA00023125"/>
    </source>
</evidence>
<comment type="caution">
    <text evidence="8">The sequence shown here is derived from an EMBL/GenBank/DDBJ whole genome shotgun (WGS) entry which is preliminary data.</text>
</comment>
<protein>
    <recommendedName>
        <fullName evidence="7">NAC domain-containing protein</fullName>
    </recommendedName>
</protein>
<dbReference type="Gene3D" id="2.170.150.80">
    <property type="entry name" value="NAC domain"/>
    <property type="match status" value="1"/>
</dbReference>
<evidence type="ECO:0000313" key="11">
    <source>
        <dbReference type="Proteomes" id="UP000639772"/>
    </source>
</evidence>
<evidence type="ECO:0000313" key="9">
    <source>
        <dbReference type="EMBL" id="KAG0501374.1"/>
    </source>
</evidence>
<dbReference type="GO" id="GO:0006355">
    <property type="term" value="P:regulation of DNA-templated transcription"/>
    <property type="evidence" value="ECO:0007669"/>
    <property type="project" value="InterPro"/>
</dbReference>
<evidence type="ECO:0000313" key="10">
    <source>
        <dbReference type="Proteomes" id="UP000636800"/>
    </source>
</evidence>
<dbReference type="GO" id="GO:0005634">
    <property type="term" value="C:nucleus"/>
    <property type="evidence" value="ECO:0007669"/>
    <property type="project" value="UniProtKB-SubCell"/>
</dbReference>
<dbReference type="OrthoDB" id="1880352at2759"/>
<dbReference type="SUPFAM" id="SSF101941">
    <property type="entry name" value="NAC domain"/>
    <property type="match status" value="1"/>
</dbReference>
<keyword evidence="2" id="KW-0805">Transcription regulation</keyword>
<keyword evidence="3" id="KW-0238">DNA-binding</keyword>
<evidence type="ECO:0000256" key="4">
    <source>
        <dbReference type="ARBA" id="ARBA00023163"/>
    </source>
</evidence>
<dbReference type="InterPro" id="IPR003441">
    <property type="entry name" value="NAC-dom"/>
</dbReference>
<gene>
    <name evidence="9" type="ORF">HPP92_001446</name>
    <name evidence="8" type="ORF">HPP92_001736</name>
</gene>
<feature type="compositionally biased region" description="Pro residues" evidence="6">
    <location>
        <begin position="237"/>
        <end position="251"/>
    </location>
</feature>
<accession>A0A835RR78</accession>